<evidence type="ECO:0000256" key="1">
    <source>
        <dbReference type="SAM" id="MobiDB-lite"/>
    </source>
</evidence>
<sequence length="140" mass="15582">MTSYKEEHLVAGAPCSNISVHYNSHKLREHITKQTSLNSCEEVQRIQVHCSECHQSERGPVSRLPMLDRQVTGQGPNFRRDPTRPLPRPPPVPVGAISAHTFAAESSIHHHAFPFQIPHLPHAPKPTNQNQPLCLLTTAA</sequence>
<reference evidence="2" key="1">
    <citation type="submission" date="2015-04" db="UniProtKB">
        <authorList>
            <consortium name="EnsemblPlants"/>
        </authorList>
    </citation>
    <scope>IDENTIFICATION</scope>
</reference>
<evidence type="ECO:0000313" key="2">
    <source>
        <dbReference type="EnsemblPlants" id="OGLUM03G12950.1"/>
    </source>
</evidence>
<dbReference type="Proteomes" id="UP000026961">
    <property type="component" value="Chromosome 3"/>
</dbReference>
<protein>
    <submittedName>
        <fullName evidence="2">Uncharacterized protein</fullName>
    </submittedName>
</protein>
<reference evidence="2" key="2">
    <citation type="submission" date="2018-05" db="EMBL/GenBank/DDBJ databases">
        <title>OgluRS3 (Oryza glumaepatula Reference Sequence Version 3).</title>
        <authorList>
            <person name="Zhang J."/>
            <person name="Kudrna D."/>
            <person name="Lee S."/>
            <person name="Talag J."/>
            <person name="Welchert J."/>
            <person name="Wing R.A."/>
        </authorList>
    </citation>
    <scope>NUCLEOTIDE SEQUENCE [LARGE SCALE GENOMIC DNA]</scope>
</reference>
<accession>A0A0D9Z5K4</accession>
<feature type="region of interest" description="Disordered" evidence="1">
    <location>
        <begin position="61"/>
        <end position="90"/>
    </location>
</feature>
<organism evidence="2">
    <name type="scientific">Oryza glumipatula</name>
    <dbReference type="NCBI Taxonomy" id="40148"/>
    <lineage>
        <taxon>Eukaryota</taxon>
        <taxon>Viridiplantae</taxon>
        <taxon>Streptophyta</taxon>
        <taxon>Embryophyta</taxon>
        <taxon>Tracheophyta</taxon>
        <taxon>Spermatophyta</taxon>
        <taxon>Magnoliopsida</taxon>
        <taxon>Liliopsida</taxon>
        <taxon>Poales</taxon>
        <taxon>Poaceae</taxon>
        <taxon>BOP clade</taxon>
        <taxon>Oryzoideae</taxon>
        <taxon>Oryzeae</taxon>
        <taxon>Oryzinae</taxon>
        <taxon>Oryza</taxon>
    </lineage>
</organism>
<dbReference type="EnsemblPlants" id="OGLUM03G12950.1">
    <property type="protein sequence ID" value="OGLUM03G12950.1"/>
    <property type="gene ID" value="OGLUM03G12950"/>
</dbReference>
<keyword evidence="3" id="KW-1185">Reference proteome</keyword>
<evidence type="ECO:0000313" key="3">
    <source>
        <dbReference type="Proteomes" id="UP000026961"/>
    </source>
</evidence>
<proteinExistence type="predicted"/>
<dbReference type="HOGENOM" id="CLU_1838255_0_0_1"/>
<dbReference type="AlphaFoldDB" id="A0A0D9Z5K4"/>
<name>A0A0D9Z5K4_9ORYZ</name>
<dbReference type="Gramene" id="OGLUM03G12950.1">
    <property type="protein sequence ID" value="OGLUM03G12950.1"/>
    <property type="gene ID" value="OGLUM03G12950"/>
</dbReference>